<dbReference type="EMBL" id="LXQE01000007">
    <property type="protein sequence ID" value="RCJ42549.1"/>
    <property type="molecule type" value="Genomic_DNA"/>
</dbReference>
<proteinExistence type="predicted"/>
<dbReference type="AlphaFoldDB" id="A0A367S2S7"/>
<comment type="caution">
    <text evidence="1">The sequence shown here is derived from an EMBL/GenBank/DDBJ whole genome shotgun (WGS) entry which is preliminary data.</text>
</comment>
<accession>A0A367S2S7</accession>
<sequence length="118" mass="12856">MKLLNSVGSSLLSLSGLLLVGTTVISPVLAEGIRYPSNNGFGQVRDNREIVDACDTNENGKGFFVRYRLQNGTYGNVRDRNGAKAGCGIERVGSRQNPILRFTICQVGTGCSMWWNAR</sequence>
<protein>
    <submittedName>
        <fullName evidence="1">Uncharacterized protein</fullName>
    </submittedName>
</protein>
<evidence type="ECO:0000313" key="1">
    <source>
        <dbReference type="EMBL" id="RCJ42549.1"/>
    </source>
</evidence>
<evidence type="ECO:0000313" key="2">
    <source>
        <dbReference type="Proteomes" id="UP000252085"/>
    </source>
</evidence>
<name>A0A367S2S7_NOSPU</name>
<gene>
    <name evidence="1" type="ORF">A6769_37285</name>
</gene>
<reference evidence="1 2" key="1">
    <citation type="submission" date="2016-04" db="EMBL/GenBank/DDBJ databases">
        <authorList>
            <person name="Evans L.H."/>
            <person name="Alamgir A."/>
            <person name="Owens N."/>
            <person name="Weber N.D."/>
            <person name="Virtaneva K."/>
            <person name="Barbian K."/>
            <person name="Babar A."/>
            <person name="Rosenke K."/>
        </authorList>
    </citation>
    <scope>NUCLEOTIDE SEQUENCE [LARGE SCALE GENOMIC DNA]</scope>
    <source>
        <strain evidence="1">NIES-2108</strain>
    </source>
</reference>
<dbReference type="Proteomes" id="UP000252085">
    <property type="component" value="Unassembled WGS sequence"/>
</dbReference>
<organism evidence="1 2">
    <name type="scientific">Nostoc punctiforme NIES-2108</name>
    <dbReference type="NCBI Taxonomy" id="1356359"/>
    <lineage>
        <taxon>Bacteria</taxon>
        <taxon>Bacillati</taxon>
        <taxon>Cyanobacteriota</taxon>
        <taxon>Cyanophyceae</taxon>
        <taxon>Nostocales</taxon>
        <taxon>Nostocaceae</taxon>
        <taxon>Nostoc</taxon>
    </lineage>
</organism>